<organism evidence="1">
    <name type="scientific">Castor canadensis</name>
    <name type="common">American beaver</name>
    <dbReference type="NCBI Taxonomy" id="51338"/>
    <lineage>
        <taxon>Eukaryota</taxon>
        <taxon>Metazoa</taxon>
        <taxon>Chordata</taxon>
        <taxon>Craniata</taxon>
        <taxon>Vertebrata</taxon>
        <taxon>Euteleostomi</taxon>
        <taxon>Mammalia</taxon>
        <taxon>Eutheria</taxon>
        <taxon>Euarchontoglires</taxon>
        <taxon>Glires</taxon>
        <taxon>Rodentia</taxon>
        <taxon>Castorimorpha</taxon>
        <taxon>Castoridae</taxon>
        <taxon>Castor</taxon>
    </lineage>
</organism>
<dbReference type="SUPFAM" id="SSF49879">
    <property type="entry name" value="SMAD/FHA domain"/>
    <property type="match status" value="1"/>
</dbReference>
<dbReference type="CDD" id="cd22667">
    <property type="entry name" value="FHA_NBN"/>
    <property type="match status" value="1"/>
</dbReference>
<evidence type="ECO:0008006" key="2">
    <source>
        <dbReference type="Google" id="ProtNLM"/>
    </source>
</evidence>
<proteinExistence type="predicted"/>
<dbReference type="PANTHER" id="PTHR12162">
    <property type="entry name" value="NIBRIN-RELATED"/>
    <property type="match status" value="1"/>
</dbReference>
<dbReference type="Ensembl" id="ENSCCNT00000034515.1">
    <property type="protein sequence ID" value="ENSCCNP00000027255.1"/>
    <property type="gene ID" value="ENSCCNG00000026381.1"/>
</dbReference>
<dbReference type="AlphaFoldDB" id="A0A8C0XGJ8"/>
<dbReference type="GO" id="GO:0000724">
    <property type="term" value="P:double-strand break repair via homologous recombination"/>
    <property type="evidence" value="ECO:0007669"/>
    <property type="project" value="TreeGrafter"/>
</dbReference>
<dbReference type="InterPro" id="IPR008984">
    <property type="entry name" value="SMAD_FHA_dom_sf"/>
</dbReference>
<dbReference type="GO" id="GO:0003684">
    <property type="term" value="F:damaged DNA binding"/>
    <property type="evidence" value="ECO:0007669"/>
    <property type="project" value="TreeGrafter"/>
</dbReference>
<accession>A0A8C0XGJ8</accession>
<dbReference type="PANTHER" id="PTHR12162:SF0">
    <property type="entry name" value="NIBRIN"/>
    <property type="match status" value="1"/>
</dbReference>
<name>A0A8C0XGJ8_CASCN</name>
<reference evidence="1" key="1">
    <citation type="submission" date="2023-09" db="UniProtKB">
        <authorList>
            <consortium name="Ensembl"/>
        </authorList>
    </citation>
    <scope>IDENTIFICATION</scope>
</reference>
<dbReference type="Gene3D" id="2.60.200.20">
    <property type="match status" value="1"/>
</dbReference>
<protein>
    <recommendedName>
        <fullName evidence="2">Nibrin</fullName>
    </recommendedName>
</protein>
<dbReference type="InterPro" id="IPR040227">
    <property type="entry name" value="Nibrin-rel"/>
</dbReference>
<dbReference type="GO" id="GO:0030870">
    <property type="term" value="C:Mre11 complex"/>
    <property type="evidence" value="ECO:0007669"/>
    <property type="project" value="InterPro"/>
</dbReference>
<evidence type="ECO:0000313" key="1">
    <source>
        <dbReference type="Ensembl" id="ENSCCNP00000027255.1"/>
    </source>
</evidence>
<sequence>MWKLLPAAGPARGEPYRLLTGVEYIVGRKNCAILIEDDQSISRNHAVLLANFSVTNLVCY</sequence>
<dbReference type="GO" id="GO:0007095">
    <property type="term" value="P:mitotic G2 DNA damage checkpoint signaling"/>
    <property type="evidence" value="ECO:0007669"/>
    <property type="project" value="InterPro"/>
</dbReference>